<feature type="region of interest" description="Disordered" evidence="1">
    <location>
        <begin position="627"/>
        <end position="651"/>
    </location>
</feature>
<dbReference type="Gene3D" id="3.30.420.610">
    <property type="entry name" value="LOTUS domain-like"/>
    <property type="match status" value="1"/>
</dbReference>
<evidence type="ECO:0000313" key="4">
    <source>
        <dbReference type="Proteomes" id="UP000218231"/>
    </source>
</evidence>
<protein>
    <recommendedName>
        <fullName evidence="2">HTH OST-type domain-containing protein</fullName>
    </recommendedName>
</protein>
<feature type="domain" description="HTH OST-type" evidence="2">
    <location>
        <begin position="35"/>
        <end position="108"/>
    </location>
</feature>
<proteinExistence type="predicted"/>
<name>A0A2A2LLB1_9BILA</name>
<comment type="caution">
    <text evidence="3">The sequence shown here is derived from an EMBL/GenBank/DDBJ whole genome shotgun (WGS) entry which is preliminary data.</text>
</comment>
<sequence>MKVLSAVVRMNSSSSSTPGHPPPSELSEEAISQDKLRSLKIEINSLLTAEQNPLTAQEINNKYFDAFGKQIDPRKYGSMTTDQLLAEMGDRVARTINKDNRYVYLARMQDEMKGIAKQIRNQKDKEAELRQQQSDRRQNEGHLRAQGILGQYNQATRNLFFQRSMPFLLKPKSNPLTQPPSDSVQQKQQPSASADTSLSFDQPNQSFRRVSPNTSQTSNSSLLCASPRSKGTPVAPVAKDAFASGPLPHNNFGEEDDNVFLSVNTAQDFSRNVTLGRSGASNSNMTIRIDNSIAENRSISIEDLVKLLSARKYVNRRDLTEDERKMVDTNAQIFRVECEAPGIERVSLMESLPKELENSGGNLRGPLESDFMWMNDIKTRCSLTQESYQMANIGENANQEKYLFVSDSLRDYFKKNGKKPISSLRIGVECVGLIHGQYARLVVLGPSDLGKVRCSTLDNFTCISMLPSDLFEMPPDFSAFSLPSNAYFVRLRGIESVPVRKQSKVTTKLAMLNELPPLRATVCFGKDAKHDDICVVDLVMEEEQMYLSDLLVAKKLAIPLETDPKQPSIDFALKHFEDQKRQVLNESMMNGYIEAEVEADAQVKTGGTLTHSLGLNMALEGGEVQLKDRGDSADGQTLARRQPNAADTDDTLTADEQACQLPVVDENTDVAEQVMKEMGKLMLDDKYDNWAVWLSLHEFCKAMVCWILHSITFKITSRRKLD</sequence>
<dbReference type="AlphaFoldDB" id="A0A2A2LLB1"/>
<reference evidence="3 4" key="1">
    <citation type="journal article" date="2017" name="Curr. Biol.">
        <title>Genome architecture and evolution of a unichromosomal asexual nematode.</title>
        <authorList>
            <person name="Fradin H."/>
            <person name="Zegar C."/>
            <person name="Gutwein M."/>
            <person name="Lucas J."/>
            <person name="Kovtun M."/>
            <person name="Corcoran D."/>
            <person name="Baugh L.R."/>
            <person name="Kiontke K."/>
            <person name="Gunsalus K."/>
            <person name="Fitch D.H."/>
            <person name="Piano F."/>
        </authorList>
    </citation>
    <scope>NUCLEOTIDE SEQUENCE [LARGE SCALE GENOMIC DNA]</scope>
    <source>
        <strain evidence="3">PF1309</strain>
    </source>
</reference>
<dbReference type="InterPro" id="IPR025605">
    <property type="entry name" value="OST-HTH/LOTUS_dom"/>
</dbReference>
<keyword evidence="4" id="KW-1185">Reference proteome</keyword>
<feature type="region of interest" description="Disordered" evidence="1">
    <location>
        <begin position="170"/>
        <end position="231"/>
    </location>
</feature>
<feature type="compositionally biased region" description="Polar residues" evidence="1">
    <location>
        <begin position="174"/>
        <end position="223"/>
    </location>
</feature>
<feature type="region of interest" description="Disordered" evidence="1">
    <location>
        <begin position="128"/>
        <end position="148"/>
    </location>
</feature>
<dbReference type="Proteomes" id="UP000218231">
    <property type="component" value="Unassembled WGS sequence"/>
</dbReference>
<dbReference type="STRING" id="2018661.A0A2A2LLB1"/>
<feature type="compositionally biased region" description="Basic and acidic residues" evidence="1">
    <location>
        <begin position="128"/>
        <end position="143"/>
    </location>
</feature>
<feature type="region of interest" description="Disordered" evidence="1">
    <location>
        <begin position="1"/>
        <end position="28"/>
    </location>
</feature>
<dbReference type="Pfam" id="PF12872">
    <property type="entry name" value="OST-HTH"/>
    <property type="match status" value="1"/>
</dbReference>
<evidence type="ECO:0000313" key="3">
    <source>
        <dbReference type="EMBL" id="PAV86992.1"/>
    </source>
</evidence>
<dbReference type="EMBL" id="LIAE01006613">
    <property type="protein sequence ID" value="PAV86992.1"/>
    <property type="molecule type" value="Genomic_DNA"/>
</dbReference>
<accession>A0A2A2LLB1</accession>
<organism evidence="3 4">
    <name type="scientific">Diploscapter pachys</name>
    <dbReference type="NCBI Taxonomy" id="2018661"/>
    <lineage>
        <taxon>Eukaryota</taxon>
        <taxon>Metazoa</taxon>
        <taxon>Ecdysozoa</taxon>
        <taxon>Nematoda</taxon>
        <taxon>Chromadorea</taxon>
        <taxon>Rhabditida</taxon>
        <taxon>Rhabditina</taxon>
        <taxon>Rhabditomorpha</taxon>
        <taxon>Rhabditoidea</taxon>
        <taxon>Rhabditidae</taxon>
        <taxon>Diploscapter</taxon>
    </lineage>
</organism>
<evidence type="ECO:0000256" key="1">
    <source>
        <dbReference type="SAM" id="MobiDB-lite"/>
    </source>
</evidence>
<dbReference type="OrthoDB" id="5872245at2759"/>
<dbReference type="InterPro" id="IPR041966">
    <property type="entry name" value="LOTUS-like"/>
</dbReference>
<gene>
    <name evidence="3" type="ORF">WR25_24221</name>
</gene>
<dbReference type="PROSITE" id="PS51644">
    <property type="entry name" value="HTH_OST"/>
    <property type="match status" value="1"/>
</dbReference>
<evidence type="ECO:0000259" key="2">
    <source>
        <dbReference type="PROSITE" id="PS51644"/>
    </source>
</evidence>